<feature type="compositionally biased region" description="Basic and acidic residues" evidence="1">
    <location>
        <begin position="1"/>
        <end position="14"/>
    </location>
</feature>
<dbReference type="Proteomes" id="UP001205920">
    <property type="component" value="Unassembled WGS sequence"/>
</dbReference>
<evidence type="ECO:0000256" key="1">
    <source>
        <dbReference type="SAM" id="MobiDB-lite"/>
    </source>
</evidence>
<keyword evidence="3" id="KW-1185">Reference proteome</keyword>
<evidence type="ECO:0000313" key="2">
    <source>
        <dbReference type="EMBL" id="MCO6394220.1"/>
    </source>
</evidence>
<comment type="caution">
    <text evidence="2">The sequence shown here is derived from an EMBL/GenBank/DDBJ whole genome shotgun (WGS) entry which is preliminary data.</text>
</comment>
<accession>A0AAW5HWE6</accession>
<dbReference type="AlphaFoldDB" id="A0AAW5HWE6"/>
<protein>
    <submittedName>
        <fullName evidence="2">Uncharacterized protein</fullName>
    </submittedName>
</protein>
<dbReference type="RefSeq" id="WP_141742264.1">
    <property type="nucleotide sequence ID" value="NZ_JAEUWV010000003.1"/>
</dbReference>
<name>A0AAW5HWE6_9CORY</name>
<dbReference type="EMBL" id="JAEUWV010000003">
    <property type="protein sequence ID" value="MCO6394220.1"/>
    <property type="molecule type" value="Genomic_DNA"/>
</dbReference>
<evidence type="ECO:0000313" key="3">
    <source>
        <dbReference type="Proteomes" id="UP001205920"/>
    </source>
</evidence>
<proteinExistence type="predicted"/>
<sequence length="61" mass="6889">MERRSEAEYDRSPERTQLFGDAASGRTGYDAGRSVDIDGDGEPELTGKAFYEYERPPHYGE</sequence>
<reference evidence="2 3" key="1">
    <citation type="submission" date="2021-01" db="EMBL/GenBank/DDBJ databases">
        <title>Identification and Characterization of Corynebacterium sp.</title>
        <authorList>
            <person name="Luo Q."/>
            <person name="Qu P."/>
            <person name="Chen Q."/>
        </authorList>
    </citation>
    <scope>NUCLEOTIDE SEQUENCE [LARGE SCALE GENOMIC DNA]</scope>
    <source>
        <strain evidence="2 3">MC-18</strain>
    </source>
</reference>
<feature type="region of interest" description="Disordered" evidence="1">
    <location>
        <begin position="1"/>
        <end position="61"/>
    </location>
</feature>
<feature type="compositionally biased region" description="Basic and acidic residues" evidence="1">
    <location>
        <begin position="51"/>
        <end position="61"/>
    </location>
</feature>
<organism evidence="2 3">
    <name type="scientific">Corynebacterium lipophilum</name>
    <dbReference type="NCBI Taxonomy" id="2804918"/>
    <lineage>
        <taxon>Bacteria</taxon>
        <taxon>Bacillati</taxon>
        <taxon>Actinomycetota</taxon>
        <taxon>Actinomycetes</taxon>
        <taxon>Mycobacteriales</taxon>
        <taxon>Corynebacteriaceae</taxon>
        <taxon>Corynebacterium</taxon>
    </lineage>
</organism>
<gene>
    <name evidence="2" type="ORF">JMN37_04365</name>
</gene>